<organism evidence="1 2">
    <name type="scientific">Apiospora saccharicola</name>
    <dbReference type="NCBI Taxonomy" id="335842"/>
    <lineage>
        <taxon>Eukaryota</taxon>
        <taxon>Fungi</taxon>
        <taxon>Dikarya</taxon>
        <taxon>Ascomycota</taxon>
        <taxon>Pezizomycotina</taxon>
        <taxon>Sordariomycetes</taxon>
        <taxon>Xylariomycetidae</taxon>
        <taxon>Amphisphaeriales</taxon>
        <taxon>Apiosporaceae</taxon>
        <taxon>Apiospora</taxon>
    </lineage>
</organism>
<proteinExistence type="predicted"/>
<name>A0ABR1UDY3_9PEZI</name>
<dbReference type="Gene3D" id="2.40.70.10">
    <property type="entry name" value="Acid Proteases"/>
    <property type="match status" value="2"/>
</dbReference>
<dbReference type="Proteomes" id="UP001446871">
    <property type="component" value="Unassembled WGS sequence"/>
</dbReference>
<evidence type="ECO:0000313" key="2">
    <source>
        <dbReference type="Proteomes" id="UP001446871"/>
    </source>
</evidence>
<protein>
    <submittedName>
        <fullName evidence="1">Uncharacterized protein</fullName>
    </submittedName>
</protein>
<evidence type="ECO:0000313" key="1">
    <source>
        <dbReference type="EMBL" id="KAK8057104.1"/>
    </source>
</evidence>
<dbReference type="EMBL" id="JAQQWM010000007">
    <property type="protein sequence ID" value="KAK8057104.1"/>
    <property type="molecule type" value="Genomic_DNA"/>
</dbReference>
<keyword evidence="2" id="KW-1185">Reference proteome</keyword>
<gene>
    <name evidence="1" type="ORF">PG996_011041</name>
</gene>
<accession>A0ABR1UDY3</accession>
<sequence length="394" mass="42971">MTVRKYDTIAPYLPGRKISPDVATWLRNLAEHAVHGFVEHHRQRATWKSRGKRTRKRLGLPITFEGQLGDSALIACANTGADSNVIAYATAKSLDLPISTAQDAVKEFQLANGKIVKSIGIISLRCVLAPGRLSMVTGLTCFFYVFETLAVPLILGMPLLEATETLSKFHDRLVEQTIPAGLALQVSHIGSPRRRPLCSLDGSMAAANLDSGSDADFLSAQFAQFRGFIVEENQGIIMFADGSTEFTCGVIHLPLALEAMQPLTLEFHVCTNLAHDVIVGQDYIQNLEIFTHHSSSLISSEDASMIMSLEPIRLLEKLDFPGFSKLKAKLKKITELPSNLSQIQQPPLSEPLRPGGALLTVPPSLWEVPDTPADPYVCKLAGCQAGPSQDQYLL</sequence>
<comment type="caution">
    <text evidence="1">The sequence shown here is derived from an EMBL/GenBank/DDBJ whole genome shotgun (WGS) entry which is preliminary data.</text>
</comment>
<reference evidence="1 2" key="1">
    <citation type="submission" date="2023-01" db="EMBL/GenBank/DDBJ databases">
        <title>Analysis of 21 Apiospora genomes using comparative genomics revels a genus with tremendous synthesis potential of carbohydrate active enzymes and secondary metabolites.</title>
        <authorList>
            <person name="Sorensen T."/>
        </authorList>
    </citation>
    <scope>NUCLEOTIDE SEQUENCE [LARGE SCALE GENOMIC DNA]</scope>
    <source>
        <strain evidence="1 2">CBS 83171</strain>
    </source>
</reference>
<dbReference type="CDD" id="cd00303">
    <property type="entry name" value="retropepsin_like"/>
    <property type="match status" value="2"/>
</dbReference>
<dbReference type="InterPro" id="IPR021109">
    <property type="entry name" value="Peptidase_aspartic_dom_sf"/>
</dbReference>